<evidence type="ECO:0000256" key="1">
    <source>
        <dbReference type="SAM" id="MobiDB-lite"/>
    </source>
</evidence>
<accession>A0A915L1X2</accession>
<dbReference type="AlphaFoldDB" id="A0A915L1X2"/>
<evidence type="ECO:0000313" key="3">
    <source>
        <dbReference type="WBParaSite" id="nRc.2.0.1.t45068-RA"/>
    </source>
</evidence>
<dbReference type="WBParaSite" id="nRc.2.0.1.t45068-RA">
    <property type="protein sequence ID" value="nRc.2.0.1.t45068-RA"/>
    <property type="gene ID" value="nRc.2.0.1.g45068"/>
</dbReference>
<protein>
    <submittedName>
        <fullName evidence="3">Uncharacterized protein</fullName>
    </submittedName>
</protein>
<dbReference type="Proteomes" id="UP000887565">
    <property type="component" value="Unplaced"/>
</dbReference>
<reference evidence="3" key="1">
    <citation type="submission" date="2022-11" db="UniProtKB">
        <authorList>
            <consortium name="WormBaseParasite"/>
        </authorList>
    </citation>
    <scope>IDENTIFICATION</scope>
</reference>
<organism evidence="2 3">
    <name type="scientific">Romanomermis culicivorax</name>
    <name type="common">Nematode worm</name>
    <dbReference type="NCBI Taxonomy" id="13658"/>
    <lineage>
        <taxon>Eukaryota</taxon>
        <taxon>Metazoa</taxon>
        <taxon>Ecdysozoa</taxon>
        <taxon>Nematoda</taxon>
        <taxon>Enoplea</taxon>
        <taxon>Dorylaimia</taxon>
        <taxon>Mermithida</taxon>
        <taxon>Mermithoidea</taxon>
        <taxon>Mermithidae</taxon>
        <taxon>Romanomermis</taxon>
    </lineage>
</organism>
<keyword evidence="2" id="KW-1185">Reference proteome</keyword>
<feature type="region of interest" description="Disordered" evidence="1">
    <location>
        <begin position="98"/>
        <end position="119"/>
    </location>
</feature>
<sequence length="119" mass="13819">VFLFFHIYIYNTKYTTENRQGFTGIGGEYDGDRTLNRSTRISYYNDELRTNSTENSGQGNDKKLMTTTKIGRQRLMDEFDKKNIGLKWRRKIINNNENSTMTNYGPCRRSAAGQTTPLV</sequence>
<name>A0A915L1X2_ROMCU</name>
<proteinExistence type="predicted"/>
<evidence type="ECO:0000313" key="2">
    <source>
        <dbReference type="Proteomes" id="UP000887565"/>
    </source>
</evidence>